<reference evidence="1 2" key="1">
    <citation type="submission" date="2015-09" db="EMBL/GenBank/DDBJ databases">
        <title>Genome of Desulfovibrio dechloracetivorans BerOc1, a mercury methylating strain isolated from highly hydrocarbons and metals contaminated coastal sediments.</title>
        <authorList>
            <person name="Goni Urriza M."/>
            <person name="Gassie C."/>
            <person name="Bouchez O."/>
            <person name="Klopp C."/>
            <person name="Ranchou-Peyruse A."/>
            <person name="Remy G."/>
        </authorList>
    </citation>
    <scope>NUCLEOTIDE SEQUENCE [LARGE SCALE GENOMIC DNA]</scope>
    <source>
        <strain evidence="1 2">BerOc1</strain>
    </source>
</reference>
<dbReference type="RefSeq" id="WP_071545337.1">
    <property type="nucleotide sequence ID" value="NZ_LKAQ01000004.1"/>
</dbReference>
<proteinExistence type="predicted"/>
<evidence type="ECO:0008006" key="3">
    <source>
        <dbReference type="Google" id="ProtNLM"/>
    </source>
</evidence>
<comment type="caution">
    <text evidence="1">The sequence shown here is derived from an EMBL/GenBank/DDBJ whole genome shotgun (WGS) entry which is preliminary data.</text>
</comment>
<evidence type="ECO:0000313" key="2">
    <source>
        <dbReference type="Proteomes" id="UP000181901"/>
    </source>
</evidence>
<evidence type="ECO:0000313" key="1">
    <source>
        <dbReference type="EMBL" id="OIQ49852.1"/>
    </source>
</evidence>
<protein>
    <recommendedName>
        <fullName evidence="3">HD-GYP domain-containing protein</fullName>
    </recommendedName>
</protein>
<sequence>MLHMLVIDESKKFHTAVEAVFRDEFRVRSIPTGDLATLGDIEPPSIVIYVGVGPVEEVRKKVTLVRRTWPGALAILLLPALSDAARLRGVSIPAHTTIFGRCSRKRLTEIVDDYKEVLRYSIQADKEKAILHSLVEFTSNYIPCVYICHRQVLPLLMTMASNVGWGAERIRKLFTAYLLILSSLDRERLSSVMSGNDSSAETLRDIFEHVERAVILLEADDRTEGMAHSLRYVLKRYDGGGYPKDDVRGDDIPLPARMIRLVLDYHYLVQSGKSESEAVFILNQRGKRYDKRLYEELKSIVGNAGQAVQRAVYPLGLTPGMVVAEDVYGTVDGQRRKFLSGGEILTPKTIEFIQRHCDEFLDITEPIQIREDVEGALGG</sequence>
<dbReference type="EMBL" id="LKAQ01000004">
    <property type="protein sequence ID" value="OIQ49852.1"/>
    <property type="molecule type" value="Genomic_DNA"/>
</dbReference>
<dbReference type="AlphaFoldDB" id="A0A1J5MVM6"/>
<dbReference type="OrthoDB" id="9802066at2"/>
<keyword evidence="2" id="KW-1185">Reference proteome</keyword>
<organism evidence="1 2">
    <name type="scientific">Pseudodesulfovibrio hydrargyri</name>
    <dbReference type="NCBI Taxonomy" id="2125990"/>
    <lineage>
        <taxon>Bacteria</taxon>
        <taxon>Pseudomonadati</taxon>
        <taxon>Thermodesulfobacteriota</taxon>
        <taxon>Desulfovibrionia</taxon>
        <taxon>Desulfovibrionales</taxon>
        <taxon>Desulfovibrionaceae</taxon>
    </lineage>
</organism>
<accession>A0A1J5MVM6</accession>
<dbReference type="Gene3D" id="1.10.3210.10">
    <property type="entry name" value="Hypothetical protein af1432"/>
    <property type="match status" value="1"/>
</dbReference>
<name>A0A1J5MVM6_9BACT</name>
<dbReference type="Proteomes" id="UP000181901">
    <property type="component" value="Unassembled WGS sequence"/>
</dbReference>
<dbReference type="Pfam" id="PF13487">
    <property type="entry name" value="HD_5"/>
    <property type="match status" value="1"/>
</dbReference>
<gene>
    <name evidence="1" type="ORF">BerOc1_01779</name>
</gene>